<evidence type="ECO:0000256" key="6">
    <source>
        <dbReference type="PROSITE-ProRule" id="PRU00277"/>
    </source>
</evidence>
<feature type="domain" description="PPIase FKBP-type" evidence="7">
    <location>
        <begin position="254"/>
        <end position="358"/>
    </location>
</feature>
<keyword evidence="10" id="KW-1185">Reference proteome</keyword>
<dbReference type="PROSITE" id="PS00170">
    <property type="entry name" value="CSA_PPIASE_1"/>
    <property type="match status" value="1"/>
</dbReference>
<dbReference type="PROSITE" id="PS50059">
    <property type="entry name" value="FKBP_PPIASE"/>
    <property type="match status" value="1"/>
</dbReference>
<organism evidence="9 10">
    <name type="scientific">Paenimyroides tangerinum</name>
    <dbReference type="NCBI Taxonomy" id="2488728"/>
    <lineage>
        <taxon>Bacteria</taxon>
        <taxon>Pseudomonadati</taxon>
        <taxon>Bacteroidota</taxon>
        <taxon>Flavobacteriia</taxon>
        <taxon>Flavobacteriales</taxon>
        <taxon>Flavobacteriaceae</taxon>
        <taxon>Paenimyroides</taxon>
    </lineage>
</organism>
<dbReference type="Pfam" id="PF00254">
    <property type="entry name" value="FKBP_C"/>
    <property type="match status" value="1"/>
</dbReference>
<sequence length="358" mass="39225">MKKVLLLILTTVSIISCNKKQEDSLPNGMYAEIETSKGNILLELEYQKTPMTVANFVALAEGNHGFVEEQYKGKPFYDGLKFHRVIPNFMIQGGDPLGNGSGGPGYNFPDEIVADLKHDKAGILSMANAGPGTNGSQFFITHNETPHLDGMHTVFGHVIKGLEIVNTISQDDVIKKVKIIRSGEDAKKFDAPKVFKDGIENTQKAQAEANKAIEGIIQENATRFADAKAKATKTKSGLSVYIFEKGTGEKPQMGDNILIDYAGYFENGILFDTGIEEIATKYNKLDQRRKDANQYTPIPFQFGNKVGLIPGFIEGFENMNYGDKALIFIPSHLGYGEAGAGSAIPPNTDLVFELYLTK</sequence>
<comment type="similarity">
    <text evidence="2">Belongs to the cyclophilin-type PPIase family.</text>
</comment>
<evidence type="ECO:0000256" key="3">
    <source>
        <dbReference type="ARBA" id="ARBA00013194"/>
    </source>
</evidence>
<dbReference type="EC" id="5.2.1.8" evidence="3 6"/>
<evidence type="ECO:0000256" key="2">
    <source>
        <dbReference type="ARBA" id="ARBA00007365"/>
    </source>
</evidence>
<dbReference type="PROSITE" id="PS50072">
    <property type="entry name" value="CSA_PPIASE_2"/>
    <property type="match status" value="1"/>
</dbReference>
<name>A0A3P3WBR5_9FLAO</name>
<dbReference type="OrthoDB" id="9807797at2"/>
<feature type="domain" description="PPIase cyclophilin-type" evidence="8">
    <location>
        <begin position="38"/>
        <end position="170"/>
    </location>
</feature>
<dbReference type="AlphaFoldDB" id="A0A3P3WBR5"/>
<dbReference type="InterPro" id="IPR029000">
    <property type="entry name" value="Cyclophilin-like_dom_sf"/>
</dbReference>
<dbReference type="PANTHER" id="PTHR45625">
    <property type="entry name" value="PEPTIDYL-PROLYL CIS-TRANS ISOMERASE-RELATED"/>
    <property type="match status" value="1"/>
</dbReference>
<dbReference type="Proteomes" id="UP000275719">
    <property type="component" value="Unassembled WGS sequence"/>
</dbReference>
<evidence type="ECO:0000256" key="4">
    <source>
        <dbReference type="ARBA" id="ARBA00023110"/>
    </source>
</evidence>
<evidence type="ECO:0000256" key="1">
    <source>
        <dbReference type="ARBA" id="ARBA00000971"/>
    </source>
</evidence>
<comment type="caution">
    <text evidence="9">The sequence shown here is derived from an EMBL/GenBank/DDBJ whole genome shotgun (WGS) entry which is preliminary data.</text>
</comment>
<comment type="catalytic activity">
    <reaction evidence="1 6">
        <text>[protein]-peptidylproline (omega=180) = [protein]-peptidylproline (omega=0)</text>
        <dbReference type="Rhea" id="RHEA:16237"/>
        <dbReference type="Rhea" id="RHEA-COMP:10747"/>
        <dbReference type="Rhea" id="RHEA-COMP:10748"/>
        <dbReference type="ChEBI" id="CHEBI:83833"/>
        <dbReference type="ChEBI" id="CHEBI:83834"/>
        <dbReference type="EC" id="5.2.1.8"/>
    </reaction>
</comment>
<evidence type="ECO:0000313" key="10">
    <source>
        <dbReference type="Proteomes" id="UP000275719"/>
    </source>
</evidence>
<dbReference type="InterPro" id="IPR001179">
    <property type="entry name" value="PPIase_FKBP_dom"/>
</dbReference>
<evidence type="ECO:0000313" key="9">
    <source>
        <dbReference type="EMBL" id="RRJ92621.1"/>
    </source>
</evidence>
<dbReference type="EMBL" id="RQVQ01000004">
    <property type="protein sequence ID" value="RRJ92621.1"/>
    <property type="molecule type" value="Genomic_DNA"/>
</dbReference>
<evidence type="ECO:0000256" key="5">
    <source>
        <dbReference type="ARBA" id="ARBA00023235"/>
    </source>
</evidence>
<dbReference type="InterPro" id="IPR046357">
    <property type="entry name" value="PPIase_dom_sf"/>
</dbReference>
<evidence type="ECO:0000259" key="7">
    <source>
        <dbReference type="PROSITE" id="PS50059"/>
    </source>
</evidence>
<proteinExistence type="inferred from homology"/>
<dbReference type="SUPFAM" id="SSF50891">
    <property type="entry name" value="Cyclophilin-like"/>
    <property type="match status" value="1"/>
</dbReference>
<dbReference type="PROSITE" id="PS51257">
    <property type="entry name" value="PROKAR_LIPOPROTEIN"/>
    <property type="match status" value="1"/>
</dbReference>
<dbReference type="Gene3D" id="2.40.100.10">
    <property type="entry name" value="Cyclophilin-like"/>
    <property type="match status" value="1"/>
</dbReference>
<dbReference type="Pfam" id="PF00160">
    <property type="entry name" value="Pro_isomerase"/>
    <property type="match status" value="1"/>
</dbReference>
<dbReference type="SUPFAM" id="SSF54534">
    <property type="entry name" value="FKBP-like"/>
    <property type="match status" value="1"/>
</dbReference>
<dbReference type="PRINTS" id="PR00153">
    <property type="entry name" value="CSAPPISMRASE"/>
</dbReference>
<keyword evidence="4 6" id="KW-0697">Rotamase</keyword>
<protein>
    <recommendedName>
        <fullName evidence="3 6">peptidylprolyl isomerase</fullName>
        <ecNumber evidence="3 6">5.2.1.8</ecNumber>
    </recommendedName>
</protein>
<dbReference type="InterPro" id="IPR020892">
    <property type="entry name" value="Cyclophilin-type_PPIase_CS"/>
</dbReference>
<evidence type="ECO:0000259" key="8">
    <source>
        <dbReference type="PROSITE" id="PS50072"/>
    </source>
</evidence>
<dbReference type="GO" id="GO:0003755">
    <property type="term" value="F:peptidyl-prolyl cis-trans isomerase activity"/>
    <property type="evidence" value="ECO:0007669"/>
    <property type="project" value="UniProtKB-KW"/>
</dbReference>
<dbReference type="Gene3D" id="3.10.50.40">
    <property type="match status" value="1"/>
</dbReference>
<dbReference type="CDD" id="cd00317">
    <property type="entry name" value="cyclophilin"/>
    <property type="match status" value="1"/>
</dbReference>
<dbReference type="PANTHER" id="PTHR45625:SF4">
    <property type="entry name" value="PEPTIDYLPROLYL ISOMERASE DOMAIN AND WD REPEAT-CONTAINING PROTEIN 1"/>
    <property type="match status" value="1"/>
</dbReference>
<reference evidence="9 10" key="1">
    <citation type="submission" date="2018-11" db="EMBL/GenBank/DDBJ databases">
        <title>Flavobacterium sp. nov., YIM 102701-2 draft genome.</title>
        <authorList>
            <person name="Li G."/>
            <person name="Jiang Y."/>
        </authorList>
    </citation>
    <scope>NUCLEOTIDE SEQUENCE [LARGE SCALE GENOMIC DNA]</scope>
    <source>
        <strain evidence="9 10">YIM 102701-2</strain>
    </source>
</reference>
<gene>
    <name evidence="9" type="ORF">EG240_02195</name>
</gene>
<dbReference type="InterPro" id="IPR002130">
    <property type="entry name" value="Cyclophilin-type_PPIase_dom"/>
</dbReference>
<dbReference type="InterPro" id="IPR044666">
    <property type="entry name" value="Cyclophilin_A-like"/>
</dbReference>
<dbReference type="RefSeq" id="WP_125016967.1">
    <property type="nucleotide sequence ID" value="NZ_RQVQ01000004.1"/>
</dbReference>
<dbReference type="GO" id="GO:0006457">
    <property type="term" value="P:protein folding"/>
    <property type="evidence" value="ECO:0007669"/>
    <property type="project" value="InterPro"/>
</dbReference>
<keyword evidence="5 6" id="KW-0413">Isomerase</keyword>
<accession>A0A3P3WBR5</accession>